<dbReference type="PANTHER" id="PTHR33451:SF5">
    <property type="entry name" value="NA+_H+ ANTIPORTER"/>
    <property type="match status" value="1"/>
</dbReference>
<comment type="subcellular location">
    <subcellularLocation>
        <location evidence="1">Cell membrane</location>
        <topology evidence="1">Multi-pass membrane protein</topology>
    </subcellularLocation>
</comment>
<keyword evidence="2" id="KW-0813">Transport</keyword>
<dbReference type="RefSeq" id="WP_271632975.1">
    <property type="nucleotide sequence ID" value="NZ_CP094970.1"/>
</dbReference>
<dbReference type="Proteomes" id="UP001164390">
    <property type="component" value="Chromosome"/>
</dbReference>
<evidence type="ECO:0000259" key="10">
    <source>
        <dbReference type="Pfam" id="PF03553"/>
    </source>
</evidence>
<feature type="transmembrane region" description="Helical" evidence="9">
    <location>
        <begin position="241"/>
        <end position="260"/>
    </location>
</feature>
<evidence type="ECO:0000256" key="9">
    <source>
        <dbReference type="SAM" id="Phobius"/>
    </source>
</evidence>
<keyword evidence="3" id="KW-0050">Antiport</keyword>
<dbReference type="InterPro" id="IPR052180">
    <property type="entry name" value="NhaC_Na-H+_Antiporter"/>
</dbReference>
<name>A0AA46YJG1_9ACTN</name>
<feature type="transmembrane region" description="Helical" evidence="9">
    <location>
        <begin position="12"/>
        <end position="33"/>
    </location>
</feature>
<dbReference type="GO" id="GO:0005886">
    <property type="term" value="C:plasma membrane"/>
    <property type="evidence" value="ECO:0007669"/>
    <property type="project" value="UniProtKB-SubCell"/>
</dbReference>
<organism evidence="11 12">
    <name type="scientific">Solicola gregarius</name>
    <dbReference type="NCBI Taxonomy" id="2908642"/>
    <lineage>
        <taxon>Bacteria</taxon>
        <taxon>Bacillati</taxon>
        <taxon>Actinomycetota</taxon>
        <taxon>Actinomycetes</taxon>
        <taxon>Propionibacteriales</taxon>
        <taxon>Nocardioidaceae</taxon>
        <taxon>Solicola</taxon>
    </lineage>
</organism>
<evidence type="ECO:0000313" key="11">
    <source>
        <dbReference type="EMBL" id="UYM04302.1"/>
    </source>
</evidence>
<dbReference type="KEGG" id="sgrg:L0C25_17410"/>
<sequence length="487" mass="49611">MSSTTELRFRIGISGAFIAPLVFLIGATVHFVFLNAFDMNALTMSALVGLMLAALLAKDYGQFWDSVIGGIATPIAITVTLILFIVGPLASLVEATGVSEGFVWMASELGVGGGAFPAIVFVAACAMSMSTGTSLGTMFTAFPIFYPAGAALDAEPALLAGAILSGALFGDNLAPISDTSIVSATTQRFRTRSGVADVGGVVAARAKYALTAAVASLVLYLLIGTVFLSGGSGDAQTAADASPRGLVMLIPIVALFVVAFWKRDLYLAITVGLIGGTVTALLADLLSPGDIMSANDGVAEGFLIAGVADMLPLIGLSLMVFGMLGVLQAAGVLEVIIRKISASKFASTPAGAEVAIGGGQSIVTMLFAGVVGPSIVTFGPVVDRIGSSVGLHPYRRANVMDCFGMGIACVLPALSAFLFISSDLTEGVDGMPGLAPASIFIGCLYPLLLTAIMVFSVATGWGRTFEGPDGAQVKERPTVPVSAEQSL</sequence>
<evidence type="ECO:0000256" key="3">
    <source>
        <dbReference type="ARBA" id="ARBA00022449"/>
    </source>
</evidence>
<dbReference type="InterPro" id="IPR018461">
    <property type="entry name" value="Na/H_Antiport_NhaC-like_C"/>
</dbReference>
<keyword evidence="5 9" id="KW-0812">Transmembrane</keyword>
<dbReference type="AlphaFoldDB" id="A0AA46YJG1"/>
<keyword evidence="12" id="KW-1185">Reference proteome</keyword>
<keyword evidence="6 9" id="KW-1133">Transmembrane helix</keyword>
<comment type="similarity">
    <text evidence="8">Belongs to the NhaC Na(+)/H(+) (TC 2.A.35) antiporter family.</text>
</comment>
<feature type="transmembrane region" description="Helical" evidence="9">
    <location>
        <begin position="402"/>
        <end position="421"/>
    </location>
</feature>
<dbReference type="GO" id="GO:0015297">
    <property type="term" value="F:antiporter activity"/>
    <property type="evidence" value="ECO:0007669"/>
    <property type="project" value="UniProtKB-KW"/>
</dbReference>
<evidence type="ECO:0000256" key="2">
    <source>
        <dbReference type="ARBA" id="ARBA00022448"/>
    </source>
</evidence>
<evidence type="ECO:0000256" key="8">
    <source>
        <dbReference type="ARBA" id="ARBA00038435"/>
    </source>
</evidence>
<dbReference type="Pfam" id="PF03553">
    <property type="entry name" value="Na_H_antiporter"/>
    <property type="match status" value="1"/>
</dbReference>
<feature type="transmembrane region" description="Helical" evidence="9">
    <location>
        <begin position="313"/>
        <end position="337"/>
    </location>
</feature>
<evidence type="ECO:0000256" key="7">
    <source>
        <dbReference type="ARBA" id="ARBA00023136"/>
    </source>
</evidence>
<dbReference type="PANTHER" id="PTHR33451">
    <property type="entry name" value="MALATE-2H(+)/NA(+)-LACTATE ANTIPORTER"/>
    <property type="match status" value="1"/>
</dbReference>
<evidence type="ECO:0000256" key="6">
    <source>
        <dbReference type="ARBA" id="ARBA00022989"/>
    </source>
</evidence>
<gene>
    <name evidence="11" type="ORF">L0C25_17410</name>
</gene>
<keyword evidence="7 9" id="KW-0472">Membrane</keyword>
<feature type="transmembrane region" description="Helical" evidence="9">
    <location>
        <begin position="265"/>
        <end position="283"/>
    </location>
</feature>
<reference evidence="11" key="1">
    <citation type="submission" date="2022-01" db="EMBL/GenBank/DDBJ databases">
        <title>Nocardioidaceae gen. sp. A5X3R13.</title>
        <authorList>
            <person name="Lopez Marin M.A."/>
            <person name="Uhlik O."/>
        </authorList>
    </citation>
    <scope>NUCLEOTIDE SEQUENCE</scope>
    <source>
        <strain evidence="11">A5X3R13</strain>
    </source>
</reference>
<feature type="transmembrane region" description="Helical" evidence="9">
    <location>
        <begin position="433"/>
        <end position="455"/>
    </location>
</feature>
<feature type="transmembrane region" description="Helical" evidence="9">
    <location>
        <begin position="39"/>
        <end position="57"/>
    </location>
</feature>
<evidence type="ECO:0000313" key="12">
    <source>
        <dbReference type="Proteomes" id="UP001164390"/>
    </source>
</evidence>
<accession>A0AA46YJG1</accession>
<feature type="transmembrane region" description="Helical" evidence="9">
    <location>
        <begin position="102"/>
        <end position="126"/>
    </location>
</feature>
<protein>
    <recommendedName>
        <fullName evidence="10">Na+/H+ antiporter NhaC-like C-terminal domain-containing protein</fullName>
    </recommendedName>
</protein>
<dbReference type="EMBL" id="CP094970">
    <property type="protein sequence ID" value="UYM04302.1"/>
    <property type="molecule type" value="Genomic_DNA"/>
</dbReference>
<feature type="transmembrane region" description="Helical" evidence="9">
    <location>
        <begin position="69"/>
        <end position="90"/>
    </location>
</feature>
<feature type="domain" description="Na+/H+ antiporter NhaC-like C-terminal" evidence="10">
    <location>
        <begin position="21"/>
        <end position="188"/>
    </location>
</feature>
<feature type="transmembrane region" description="Helical" evidence="9">
    <location>
        <begin position="208"/>
        <end position="229"/>
    </location>
</feature>
<evidence type="ECO:0000256" key="1">
    <source>
        <dbReference type="ARBA" id="ARBA00004651"/>
    </source>
</evidence>
<proteinExistence type="inferred from homology"/>
<keyword evidence="4" id="KW-1003">Cell membrane</keyword>
<evidence type="ECO:0000256" key="4">
    <source>
        <dbReference type="ARBA" id="ARBA00022475"/>
    </source>
</evidence>
<evidence type="ECO:0000256" key="5">
    <source>
        <dbReference type="ARBA" id="ARBA00022692"/>
    </source>
</evidence>